<organism evidence="2 3">
    <name type="scientific">Rotaria sordida</name>
    <dbReference type="NCBI Taxonomy" id="392033"/>
    <lineage>
        <taxon>Eukaryota</taxon>
        <taxon>Metazoa</taxon>
        <taxon>Spiralia</taxon>
        <taxon>Gnathifera</taxon>
        <taxon>Rotifera</taxon>
        <taxon>Eurotatoria</taxon>
        <taxon>Bdelloidea</taxon>
        <taxon>Philodinida</taxon>
        <taxon>Philodinidae</taxon>
        <taxon>Rotaria</taxon>
    </lineage>
</organism>
<dbReference type="AlphaFoldDB" id="A0A819ZZD8"/>
<evidence type="ECO:0000313" key="3">
    <source>
        <dbReference type="Proteomes" id="UP000663874"/>
    </source>
</evidence>
<feature type="region of interest" description="Disordered" evidence="1">
    <location>
        <begin position="1"/>
        <end position="43"/>
    </location>
</feature>
<proteinExistence type="predicted"/>
<protein>
    <submittedName>
        <fullName evidence="2">Uncharacterized protein</fullName>
    </submittedName>
</protein>
<evidence type="ECO:0000256" key="1">
    <source>
        <dbReference type="SAM" id="MobiDB-lite"/>
    </source>
</evidence>
<feature type="compositionally biased region" description="Polar residues" evidence="1">
    <location>
        <begin position="13"/>
        <end position="26"/>
    </location>
</feature>
<dbReference type="EMBL" id="CAJOBE010015022">
    <property type="protein sequence ID" value="CAF4185203.1"/>
    <property type="molecule type" value="Genomic_DNA"/>
</dbReference>
<reference evidence="2" key="1">
    <citation type="submission" date="2021-02" db="EMBL/GenBank/DDBJ databases">
        <authorList>
            <person name="Nowell W R."/>
        </authorList>
    </citation>
    <scope>NUCLEOTIDE SEQUENCE</scope>
</reference>
<name>A0A819ZZD8_9BILA</name>
<feature type="compositionally biased region" description="Acidic residues" evidence="1">
    <location>
        <begin position="1"/>
        <end position="12"/>
    </location>
</feature>
<accession>A0A819ZZD8</accession>
<sequence>WIEDESDNDSLYDQENGSETKNAESQTSEDDDEIDLKDLKGHP</sequence>
<dbReference type="Proteomes" id="UP000663874">
    <property type="component" value="Unassembled WGS sequence"/>
</dbReference>
<gene>
    <name evidence="2" type="ORF">FNK824_LOCUS35444</name>
</gene>
<feature type="non-terminal residue" evidence="2">
    <location>
        <position position="1"/>
    </location>
</feature>
<comment type="caution">
    <text evidence="2">The sequence shown here is derived from an EMBL/GenBank/DDBJ whole genome shotgun (WGS) entry which is preliminary data.</text>
</comment>
<evidence type="ECO:0000313" key="2">
    <source>
        <dbReference type="EMBL" id="CAF4185203.1"/>
    </source>
</evidence>